<dbReference type="NCBIfam" id="TIGR04294">
    <property type="entry name" value="pre_pil_HX9DG"/>
    <property type="match status" value="1"/>
</dbReference>
<dbReference type="PANTHER" id="PTHR30093">
    <property type="entry name" value="GENERAL SECRETION PATHWAY PROTEIN G"/>
    <property type="match status" value="1"/>
</dbReference>
<dbReference type="Pfam" id="PF07596">
    <property type="entry name" value="SBP_bac_10"/>
    <property type="match status" value="1"/>
</dbReference>
<organism evidence="3 4">
    <name type="scientific">Calycomorphotria hydatis</name>
    <dbReference type="NCBI Taxonomy" id="2528027"/>
    <lineage>
        <taxon>Bacteria</taxon>
        <taxon>Pseudomonadati</taxon>
        <taxon>Planctomycetota</taxon>
        <taxon>Planctomycetia</taxon>
        <taxon>Planctomycetales</taxon>
        <taxon>Planctomycetaceae</taxon>
        <taxon>Calycomorphotria</taxon>
    </lineage>
</organism>
<dbReference type="PROSITE" id="PS00409">
    <property type="entry name" value="PROKAR_NTER_METHYL"/>
    <property type="match status" value="1"/>
</dbReference>
<keyword evidence="1" id="KW-0472">Membrane</keyword>
<dbReference type="RefSeq" id="WP_145259069.1">
    <property type="nucleotide sequence ID" value="NZ_CP036316.1"/>
</dbReference>
<dbReference type="PANTHER" id="PTHR30093:SF2">
    <property type="entry name" value="TYPE II SECRETION SYSTEM PROTEIN H"/>
    <property type="match status" value="1"/>
</dbReference>
<dbReference type="Gene3D" id="3.30.700.10">
    <property type="entry name" value="Glycoprotein, Type 4 Pilin"/>
    <property type="match status" value="1"/>
</dbReference>
<keyword evidence="4" id="KW-1185">Reference proteome</keyword>
<dbReference type="Proteomes" id="UP000319976">
    <property type="component" value="Chromosome"/>
</dbReference>
<dbReference type="EMBL" id="CP036316">
    <property type="protein sequence ID" value="QDT63055.1"/>
    <property type="molecule type" value="Genomic_DNA"/>
</dbReference>
<dbReference type="NCBIfam" id="TIGR02532">
    <property type="entry name" value="IV_pilin_GFxxxE"/>
    <property type="match status" value="1"/>
</dbReference>
<keyword evidence="1" id="KW-1133">Transmembrane helix</keyword>
<feature type="domain" description="DUF1559" evidence="2">
    <location>
        <begin position="41"/>
        <end position="311"/>
    </location>
</feature>
<evidence type="ECO:0000313" key="4">
    <source>
        <dbReference type="Proteomes" id="UP000319976"/>
    </source>
</evidence>
<dbReference type="Pfam" id="PF07963">
    <property type="entry name" value="N_methyl"/>
    <property type="match status" value="1"/>
</dbReference>
<dbReference type="KEGG" id="chya:V22_02540"/>
<evidence type="ECO:0000259" key="2">
    <source>
        <dbReference type="Pfam" id="PF07596"/>
    </source>
</evidence>
<dbReference type="InterPro" id="IPR027558">
    <property type="entry name" value="Pre_pil_HX9DG_C"/>
</dbReference>
<dbReference type="OrthoDB" id="276696at2"/>
<proteinExistence type="predicted"/>
<protein>
    <submittedName>
        <fullName evidence="3">Putative major pilin subunit</fullName>
    </submittedName>
</protein>
<dbReference type="SUPFAM" id="SSF54523">
    <property type="entry name" value="Pili subunits"/>
    <property type="match status" value="1"/>
</dbReference>
<gene>
    <name evidence="3" type="ORF">V22_02540</name>
</gene>
<accession>A0A517T3V1</accession>
<dbReference type="AlphaFoldDB" id="A0A517T3V1"/>
<keyword evidence="1" id="KW-0812">Transmembrane</keyword>
<sequence length="335" mass="36885">MKPFPKPSSVVSGRKGFTLIELLVVIAIIAILIALLLPAVQQAREAARRSQCKNNLKQIGLAMHNYHDAHRTFPPGLIVPDDRPSVTDADHRFYNYHPAWGFYLLPYLEQAAIYNQQDFERVATGILDIQSAANGLDKTLNVYSCPTDIKPVQQTYTTNGKYGTSSYAACRGNTRRRGQTLGTPFFAERDGMFWVNSRVRMRDVTDGTSSTIMVGEVSWDQFYGWGSSAEVTRGAMWPGIGQLKYDPLVLKDVDYARPINLSRPGVPDASEPAGFTGPGNDNDCFGSLHVGGAQFLFADGSVHFLSENIDTQPSPNLGIYQRLGVRNDGEVVGAF</sequence>
<name>A0A517T3V1_9PLAN</name>
<evidence type="ECO:0000313" key="3">
    <source>
        <dbReference type="EMBL" id="QDT63055.1"/>
    </source>
</evidence>
<dbReference type="InterPro" id="IPR011453">
    <property type="entry name" value="DUF1559"/>
</dbReference>
<reference evidence="3 4" key="1">
    <citation type="submission" date="2019-02" db="EMBL/GenBank/DDBJ databases">
        <title>Deep-cultivation of Planctomycetes and their phenomic and genomic characterization uncovers novel biology.</title>
        <authorList>
            <person name="Wiegand S."/>
            <person name="Jogler M."/>
            <person name="Boedeker C."/>
            <person name="Pinto D."/>
            <person name="Vollmers J."/>
            <person name="Rivas-Marin E."/>
            <person name="Kohn T."/>
            <person name="Peeters S.H."/>
            <person name="Heuer A."/>
            <person name="Rast P."/>
            <person name="Oberbeckmann S."/>
            <person name="Bunk B."/>
            <person name="Jeske O."/>
            <person name="Meyerdierks A."/>
            <person name="Storesund J.E."/>
            <person name="Kallscheuer N."/>
            <person name="Luecker S."/>
            <person name="Lage O.M."/>
            <person name="Pohl T."/>
            <person name="Merkel B.J."/>
            <person name="Hornburger P."/>
            <person name="Mueller R.-W."/>
            <person name="Bruemmer F."/>
            <person name="Labrenz M."/>
            <person name="Spormann A.M."/>
            <person name="Op den Camp H."/>
            <person name="Overmann J."/>
            <person name="Amann R."/>
            <person name="Jetten M.S.M."/>
            <person name="Mascher T."/>
            <person name="Medema M.H."/>
            <person name="Devos D.P."/>
            <person name="Kaster A.-K."/>
            <person name="Ovreas L."/>
            <person name="Rohde M."/>
            <person name="Galperin M.Y."/>
            <person name="Jogler C."/>
        </authorList>
    </citation>
    <scope>NUCLEOTIDE SEQUENCE [LARGE SCALE GENOMIC DNA]</scope>
    <source>
        <strain evidence="3 4">V22</strain>
    </source>
</reference>
<feature type="transmembrane region" description="Helical" evidence="1">
    <location>
        <begin position="20"/>
        <end position="40"/>
    </location>
</feature>
<dbReference type="InterPro" id="IPR012902">
    <property type="entry name" value="N_methyl_site"/>
</dbReference>
<dbReference type="InterPro" id="IPR045584">
    <property type="entry name" value="Pilin-like"/>
</dbReference>
<evidence type="ECO:0000256" key="1">
    <source>
        <dbReference type="SAM" id="Phobius"/>
    </source>
</evidence>